<feature type="region of interest" description="Disordered" evidence="1">
    <location>
        <begin position="87"/>
        <end position="118"/>
    </location>
</feature>
<dbReference type="AlphaFoldDB" id="A0AAD3HSF2"/>
<evidence type="ECO:0000313" key="2">
    <source>
        <dbReference type="EMBL" id="GFR51172.1"/>
    </source>
</evidence>
<organism evidence="2 3">
    <name type="scientific">Astrephomene gubernaculifera</name>
    <dbReference type="NCBI Taxonomy" id="47775"/>
    <lineage>
        <taxon>Eukaryota</taxon>
        <taxon>Viridiplantae</taxon>
        <taxon>Chlorophyta</taxon>
        <taxon>core chlorophytes</taxon>
        <taxon>Chlorophyceae</taxon>
        <taxon>CS clade</taxon>
        <taxon>Chlamydomonadales</taxon>
        <taxon>Astrephomenaceae</taxon>
        <taxon>Astrephomene</taxon>
    </lineage>
</organism>
<keyword evidence="3" id="KW-1185">Reference proteome</keyword>
<sequence length="193" mass="21075">MLALQHMVVDARWAVRRRSPLHAMKDRSVYAALTSLTARLLLGFTLLQAHRYHATCTAVFVPPARYPWRCMHLRRCVGPHTGRFLHHPPPPLMNSQLPLPPASSTRLPHPPPSPTSCLDSSPYISSLLSTPADLPHAAGPLEGTKQGGAGHCSDLIGSPTWRFSLLPRPLTCRMPLGPCWKAPSRAAPATVLT</sequence>
<feature type="compositionally biased region" description="Polar residues" evidence="1">
    <location>
        <begin position="93"/>
        <end position="106"/>
    </location>
</feature>
<dbReference type="Proteomes" id="UP001054857">
    <property type="component" value="Unassembled WGS sequence"/>
</dbReference>
<evidence type="ECO:0000313" key="3">
    <source>
        <dbReference type="Proteomes" id="UP001054857"/>
    </source>
</evidence>
<evidence type="ECO:0000256" key="1">
    <source>
        <dbReference type="SAM" id="MobiDB-lite"/>
    </source>
</evidence>
<reference evidence="2 3" key="1">
    <citation type="journal article" date="2021" name="Sci. Rep.">
        <title>Genome sequencing of the multicellular alga Astrephomene provides insights into convergent evolution of germ-soma differentiation.</title>
        <authorList>
            <person name="Yamashita S."/>
            <person name="Yamamoto K."/>
            <person name="Matsuzaki R."/>
            <person name="Suzuki S."/>
            <person name="Yamaguchi H."/>
            <person name="Hirooka S."/>
            <person name="Minakuchi Y."/>
            <person name="Miyagishima S."/>
            <person name="Kawachi M."/>
            <person name="Toyoda A."/>
            <person name="Nozaki H."/>
        </authorList>
    </citation>
    <scope>NUCLEOTIDE SEQUENCE [LARGE SCALE GENOMIC DNA]</scope>
    <source>
        <strain evidence="2 3">NIES-4017</strain>
    </source>
</reference>
<gene>
    <name evidence="2" type="ORF">Agub_g13446</name>
</gene>
<comment type="caution">
    <text evidence="2">The sequence shown here is derived from an EMBL/GenBank/DDBJ whole genome shotgun (WGS) entry which is preliminary data.</text>
</comment>
<protein>
    <submittedName>
        <fullName evidence="2">Uncharacterized protein</fullName>
    </submittedName>
</protein>
<accession>A0AAD3HSF2</accession>
<name>A0AAD3HSF2_9CHLO</name>
<dbReference type="EMBL" id="BMAR01000046">
    <property type="protein sequence ID" value="GFR51172.1"/>
    <property type="molecule type" value="Genomic_DNA"/>
</dbReference>
<proteinExistence type="predicted"/>